<reference evidence="1" key="2">
    <citation type="submission" date="2020-11" db="EMBL/GenBank/DDBJ databases">
        <authorList>
            <person name="McCartney M.A."/>
            <person name="Auch B."/>
            <person name="Kono T."/>
            <person name="Mallez S."/>
            <person name="Becker A."/>
            <person name="Gohl D.M."/>
            <person name="Silverstein K.A.T."/>
            <person name="Koren S."/>
            <person name="Bechman K.B."/>
            <person name="Herman A."/>
            <person name="Abrahante J.E."/>
            <person name="Garbe J."/>
        </authorList>
    </citation>
    <scope>NUCLEOTIDE SEQUENCE</scope>
    <source>
        <strain evidence="1">Duluth1</strain>
        <tissue evidence="1">Whole animal</tissue>
    </source>
</reference>
<dbReference type="EMBL" id="JAIWYP010000009">
    <property type="protein sequence ID" value="KAH3777021.1"/>
    <property type="molecule type" value="Genomic_DNA"/>
</dbReference>
<dbReference type="AlphaFoldDB" id="A0A9D4IIP7"/>
<organism evidence="1 2">
    <name type="scientific">Dreissena polymorpha</name>
    <name type="common">Zebra mussel</name>
    <name type="synonym">Mytilus polymorpha</name>
    <dbReference type="NCBI Taxonomy" id="45954"/>
    <lineage>
        <taxon>Eukaryota</taxon>
        <taxon>Metazoa</taxon>
        <taxon>Spiralia</taxon>
        <taxon>Lophotrochozoa</taxon>
        <taxon>Mollusca</taxon>
        <taxon>Bivalvia</taxon>
        <taxon>Autobranchia</taxon>
        <taxon>Heteroconchia</taxon>
        <taxon>Euheterodonta</taxon>
        <taxon>Imparidentia</taxon>
        <taxon>Neoheterodontei</taxon>
        <taxon>Myida</taxon>
        <taxon>Dreissenoidea</taxon>
        <taxon>Dreissenidae</taxon>
        <taxon>Dreissena</taxon>
    </lineage>
</organism>
<accession>A0A9D4IIP7</accession>
<comment type="caution">
    <text evidence="1">The sequence shown here is derived from an EMBL/GenBank/DDBJ whole genome shotgun (WGS) entry which is preliminary data.</text>
</comment>
<dbReference type="PANTHER" id="PTHR47331">
    <property type="entry name" value="PHD-TYPE DOMAIN-CONTAINING PROTEIN"/>
    <property type="match status" value="1"/>
</dbReference>
<sequence length="103" mass="11706">MRSAEEHISIRNLSYLTDIEIPRIDDSHGMLLIGTDSPDVHISLEVRSGGSHQPYAVRSRLGWAVRGPIRTISNTKAREINVNYQQSNMMLEQRIAQTIEFDT</sequence>
<evidence type="ECO:0008006" key="3">
    <source>
        <dbReference type="Google" id="ProtNLM"/>
    </source>
</evidence>
<dbReference type="Proteomes" id="UP000828390">
    <property type="component" value="Unassembled WGS sequence"/>
</dbReference>
<proteinExistence type="predicted"/>
<protein>
    <recommendedName>
        <fullName evidence="3">Peptidase aspartic putative domain-containing protein</fullName>
    </recommendedName>
</protein>
<evidence type="ECO:0000313" key="2">
    <source>
        <dbReference type="Proteomes" id="UP000828390"/>
    </source>
</evidence>
<name>A0A9D4IIP7_DREPO</name>
<reference evidence="1" key="1">
    <citation type="journal article" date="2019" name="bioRxiv">
        <title>The Genome of the Zebra Mussel, Dreissena polymorpha: A Resource for Invasive Species Research.</title>
        <authorList>
            <person name="McCartney M.A."/>
            <person name="Auch B."/>
            <person name="Kono T."/>
            <person name="Mallez S."/>
            <person name="Zhang Y."/>
            <person name="Obille A."/>
            <person name="Becker A."/>
            <person name="Abrahante J.E."/>
            <person name="Garbe J."/>
            <person name="Badalamenti J.P."/>
            <person name="Herman A."/>
            <person name="Mangelson H."/>
            <person name="Liachko I."/>
            <person name="Sullivan S."/>
            <person name="Sone E.D."/>
            <person name="Koren S."/>
            <person name="Silverstein K.A.T."/>
            <person name="Beckman K.B."/>
            <person name="Gohl D.M."/>
        </authorList>
    </citation>
    <scope>NUCLEOTIDE SEQUENCE</scope>
    <source>
        <strain evidence="1">Duluth1</strain>
        <tissue evidence="1">Whole animal</tissue>
    </source>
</reference>
<evidence type="ECO:0000313" key="1">
    <source>
        <dbReference type="EMBL" id="KAH3777021.1"/>
    </source>
</evidence>
<keyword evidence="2" id="KW-1185">Reference proteome</keyword>
<gene>
    <name evidence="1" type="ORF">DPMN_178456</name>
</gene>
<dbReference type="PANTHER" id="PTHR47331:SF1">
    <property type="entry name" value="GAG-LIKE PROTEIN"/>
    <property type="match status" value="1"/>
</dbReference>